<name>A0AA95GHM1_9GAMM</name>
<organism evidence="4 5">
    <name type="scientific">Arsenophonus nasoniae</name>
    <name type="common">son-killer infecting Nasonia vitripennis</name>
    <dbReference type="NCBI Taxonomy" id="638"/>
    <lineage>
        <taxon>Bacteria</taxon>
        <taxon>Pseudomonadati</taxon>
        <taxon>Pseudomonadota</taxon>
        <taxon>Gammaproteobacteria</taxon>
        <taxon>Enterobacterales</taxon>
        <taxon>Morganellaceae</taxon>
        <taxon>Arsenophonus</taxon>
    </lineage>
</organism>
<dbReference type="Proteomes" id="UP001177597">
    <property type="component" value="Chromosome"/>
</dbReference>
<dbReference type="RefSeq" id="WP_280630024.1">
    <property type="nucleotide sequence ID" value="NZ_CP123498.1"/>
</dbReference>
<accession>A0AA95GHM1</accession>
<feature type="coiled-coil region" evidence="1">
    <location>
        <begin position="485"/>
        <end position="546"/>
    </location>
</feature>
<proteinExistence type="predicted"/>
<evidence type="ECO:0000313" key="5">
    <source>
        <dbReference type="Proteomes" id="UP001177597"/>
    </source>
</evidence>
<evidence type="ECO:0000259" key="3">
    <source>
        <dbReference type="Pfam" id="PF09718"/>
    </source>
</evidence>
<dbReference type="InterPro" id="IPR006431">
    <property type="entry name" value="Phage_tape_meas_C"/>
</dbReference>
<protein>
    <submittedName>
        <fullName evidence="4">Phage tail tape measure protein</fullName>
    </submittedName>
</protein>
<feature type="domain" description="Bacteriophage tail tape measure N-terminal" evidence="2">
    <location>
        <begin position="260"/>
        <end position="406"/>
    </location>
</feature>
<dbReference type="Pfam" id="PF09718">
    <property type="entry name" value="Tape_meas_lam_C"/>
    <property type="match status" value="1"/>
</dbReference>
<gene>
    <name evidence="4" type="ORF">QE207_08430</name>
</gene>
<evidence type="ECO:0000259" key="2">
    <source>
        <dbReference type="Pfam" id="PF06791"/>
    </source>
</evidence>
<dbReference type="Pfam" id="PF24622">
    <property type="entry name" value="TMP_4"/>
    <property type="match status" value="1"/>
</dbReference>
<dbReference type="Pfam" id="PF06791">
    <property type="entry name" value="TMP_2"/>
    <property type="match status" value="1"/>
</dbReference>
<sequence length="846" mass="90510">MADIASLAVALHLNSASFKSQIHDAYSSAANESKKFVQQIESGSIQSERAVTRMSNQIRRSSGQAAVGFGNLHHVLTELVSGSNVAASTISNALVPALERFFGSSKGSSFEMQREAAKEAAQSAVEAAQASIEAAKADATRAQQGLKTAQAMKKQAAAQIEQAIAADEYIEKMRVVNEQSGYFNNAEMSKEYAAQHEANARIITEASLAETAAKQKSAVASAQLTAAQEAETVASKQLATAKRQLATANKELNILQRTTGKITSGFSNLVSLMGGPVNVGLMAAAGAGFYLYNQFEKLEEQTKAFNEAIAQSGNLGIFTAEALSDLADSIGGTDEAYKSVALAVRAGFGGETARLVATQLTVMKELGFDVEKVAKAYGDMRKAPLNAMQELLQAGVNIDENVAKQVINLSRLGKTAEASAALQQYAFSMLSDKVDEYNKKLSQTPGFLVGIRAEFKALQDLAKGGGLGDWMNIDPALIKMQVAINKAAQLVKREQERQANEARNAAREKLLKQIEEGLKTSGTAKVDAGQQRLAQLQKESISLQAQLKYTDSMTASQKQLLAFEIEIASWKGQTLTTQQQSILASRAQIEAQLQSNAVIEKQLEDQKTLNDLIMKGVEEANKKGEKEANRGNIKGGFQQGFKDFSDEATNMFENVRNVTKNAFDGMSTMLTDFVTTGKFNFSDFAQSVVNDITQMIIKMMIFKALEAGTKGTAFGDFLFGKNAQGGVYQSPGLSAYSNTIVKSPTLFPFAKGMGLMGEAGPEAIMPLQRGSDGSLGVRAIGNSATTAGSEIHIHQMIHVSGNGDKALYDAMQQAASMGARQGANDAIARIQRDFATNGRTRKILGA</sequence>
<keyword evidence="1" id="KW-0175">Coiled coil</keyword>
<reference evidence="4" key="1">
    <citation type="submission" date="2023-04" db="EMBL/GenBank/DDBJ databases">
        <title>Genome dynamics across the evolutionary transition to endosymbiosis.</title>
        <authorList>
            <person name="Siozios S."/>
            <person name="Nadal-Jimenez P."/>
            <person name="Azagi T."/>
            <person name="Sprong H."/>
            <person name="Frost C.L."/>
            <person name="Parratt S.R."/>
            <person name="Taylor G."/>
            <person name="Brettell L."/>
            <person name="Lew K.C."/>
            <person name="Croft L."/>
            <person name="King K.C."/>
            <person name="Brockhurst M.A."/>
            <person name="Hypsa V."/>
            <person name="Novakova E."/>
            <person name="Darby A.C."/>
            <person name="Hurst G.D.D."/>
        </authorList>
    </citation>
    <scope>NUCLEOTIDE SEQUENCE</scope>
    <source>
        <strain evidence="4">AIh</strain>
    </source>
</reference>
<evidence type="ECO:0000313" key="4">
    <source>
        <dbReference type="EMBL" id="WGL96548.1"/>
    </source>
</evidence>
<evidence type="ECO:0000256" key="1">
    <source>
        <dbReference type="SAM" id="Coils"/>
    </source>
</evidence>
<feature type="domain" description="Bacteriophage tail tape measure C-terminal" evidence="3">
    <location>
        <begin position="632"/>
        <end position="705"/>
    </location>
</feature>
<dbReference type="InterPro" id="IPR009628">
    <property type="entry name" value="Phage_tape_measure_N"/>
</dbReference>
<dbReference type="AlphaFoldDB" id="A0AA95GHM1"/>
<feature type="coiled-coil region" evidence="1">
    <location>
        <begin position="118"/>
        <end position="166"/>
    </location>
</feature>
<dbReference type="EMBL" id="CP123498">
    <property type="protein sequence ID" value="WGL96548.1"/>
    <property type="molecule type" value="Genomic_DNA"/>
</dbReference>
<dbReference type="NCBIfam" id="TIGR01541">
    <property type="entry name" value="tape_meas_lam_C"/>
    <property type="match status" value="1"/>
</dbReference>